<dbReference type="GO" id="GO:0003677">
    <property type="term" value="F:DNA binding"/>
    <property type="evidence" value="ECO:0007669"/>
    <property type="project" value="UniProtKB-KW"/>
</dbReference>
<evidence type="ECO:0000313" key="8">
    <source>
        <dbReference type="Proteomes" id="UP000087171"/>
    </source>
</evidence>
<feature type="zinc finger region" description="C3H1-type" evidence="5">
    <location>
        <begin position="299"/>
        <end position="327"/>
    </location>
</feature>
<dbReference type="RefSeq" id="XP_004495985.1">
    <property type="nucleotide sequence ID" value="XM_004495928.3"/>
</dbReference>
<dbReference type="PROSITE" id="PS50103">
    <property type="entry name" value="ZF_C3H1"/>
    <property type="match status" value="4"/>
</dbReference>
<evidence type="ECO:0000313" key="9">
    <source>
        <dbReference type="RefSeq" id="XP_004495985.1"/>
    </source>
</evidence>
<dbReference type="SUPFAM" id="SSF90229">
    <property type="entry name" value="CCCH zinc finger"/>
    <property type="match status" value="4"/>
</dbReference>
<feature type="domain" description="C3H1-type" evidence="7">
    <location>
        <begin position="299"/>
        <end position="327"/>
    </location>
</feature>
<evidence type="ECO:0000256" key="3">
    <source>
        <dbReference type="ARBA" id="ARBA00022833"/>
    </source>
</evidence>
<evidence type="ECO:0000256" key="5">
    <source>
        <dbReference type="PROSITE-ProRule" id="PRU00723"/>
    </source>
</evidence>
<feature type="compositionally biased region" description="Polar residues" evidence="6">
    <location>
        <begin position="8"/>
        <end position="17"/>
    </location>
</feature>
<feature type="region of interest" description="Disordered" evidence="6">
    <location>
        <begin position="273"/>
        <end position="293"/>
    </location>
</feature>
<dbReference type="GO" id="GO:0003729">
    <property type="term" value="F:mRNA binding"/>
    <property type="evidence" value="ECO:0007669"/>
    <property type="project" value="UniProtKB-ARBA"/>
</dbReference>
<keyword evidence="1 5" id="KW-0479">Metal-binding</keyword>
<feature type="region of interest" description="Disordered" evidence="6">
    <location>
        <begin position="1"/>
        <end position="21"/>
    </location>
</feature>
<organism evidence="8 9">
    <name type="scientific">Cicer arietinum</name>
    <name type="common">Chickpea</name>
    <name type="synonym">Garbanzo</name>
    <dbReference type="NCBI Taxonomy" id="3827"/>
    <lineage>
        <taxon>Eukaryota</taxon>
        <taxon>Viridiplantae</taxon>
        <taxon>Streptophyta</taxon>
        <taxon>Embryophyta</taxon>
        <taxon>Tracheophyta</taxon>
        <taxon>Spermatophyta</taxon>
        <taxon>Magnoliopsida</taxon>
        <taxon>eudicotyledons</taxon>
        <taxon>Gunneridae</taxon>
        <taxon>Pentapetalae</taxon>
        <taxon>rosids</taxon>
        <taxon>fabids</taxon>
        <taxon>Fabales</taxon>
        <taxon>Fabaceae</taxon>
        <taxon>Papilionoideae</taxon>
        <taxon>50 kb inversion clade</taxon>
        <taxon>NPAAA clade</taxon>
        <taxon>Hologalegina</taxon>
        <taxon>IRL clade</taxon>
        <taxon>Cicereae</taxon>
        <taxon>Cicer</taxon>
    </lineage>
</organism>
<dbReference type="PANTHER" id="PTHR12506">
    <property type="entry name" value="PROTEIN PHOSPHATASE RELATED"/>
    <property type="match status" value="1"/>
</dbReference>
<dbReference type="PANTHER" id="PTHR12506:SF43">
    <property type="entry name" value="ZINC FINGER CCCH DOMAIN-CONTAINING PROTEIN 32"/>
    <property type="match status" value="1"/>
</dbReference>
<dbReference type="Proteomes" id="UP000087171">
    <property type="component" value="Chromosome Ca4"/>
</dbReference>
<protein>
    <submittedName>
        <fullName evidence="9">Zinc finger CCCH domain-containing protein 32 isoform X3</fullName>
    </submittedName>
</protein>
<keyword evidence="4" id="KW-0238">DNA-binding</keyword>
<dbReference type="Pfam" id="PF00642">
    <property type="entry name" value="zf-CCCH"/>
    <property type="match status" value="4"/>
</dbReference>
<accession>A0A1S2XXD0</accession>
<evidence type="ECO:0000256" key="4">
    <source>
        <dbReference type="ARBA" id="ARBA00023125"/>
    </source>
</evidence>
<dbReference type="Gene3D" id="4.10.1000.10">
    <property type="entry name" value="Zinc finger, CCCH-type"/>
    <property type="match status" value="3"/>
</dbReference>
<keyword evidence="8" id="KW-1185">Reference proteome</keyword>
<sequence>MDLYGRSPTRNGSNPVNQHEWRSPDAVLGESMWHLTLGGGGGGGGESYPERHGVPNCVYYMRTGFCGYGGRCRFNHPRDRAAVAAAVRATGDYPERLGEPPCQYYLKTGTCKFGASCKFHHPKNGGGYLSQAPLNIYGYPLRPGEKECSYYLKTGQCKFGVTCKFHHPQPAGTSMPASAPQFYQQVQSPTVPLPDQYGGASTSLRVARPPVLPGSYVQGAYGPVLLSPGVVPFPGWSPYSAPVSPVLSPGAQPAVGATSLYGVTQLSSSTSAFARPYTPLPSSPGPSRSNLQEKVFPERPGEPDCQYYLRTGDCKFGLACRYHHPQDQVAARPLLSPIGLPLRPDLDFDNLA</sequence>
<feature type="domain" description="C3H1-type" evidence="7">
    <location>
        <begin position="96"/>
        <end position="124"/>
    </location>
</feature>
<feature type="zinc finger region" description="C3H1-type" evidence="5">
    <location>
        <begin position="51"/>
        <end position="79"/>
    </location>
</feature>
<feature type="zinc finger region" description="C3H1-type" evidence="5">
    <location>
        <begin position="142"/>
        <end position="170"/>
    </location>
</feature>
<proteinExistence type="predicted"/>
<reference evidence="9" key="2">
    <citation type="submission" date="2025-08" db="UniProtKB">
        <authorList>
            <consortium name="RefSeq"/>
        </authorList>
    </citation>
    <scope>IDENTIFICATION</scope>
    <source>
        <tissue evidence="9">Etiolated seedlings</tissue>
    </source>
</reference>
<dbReference type="InterPro" id="IPR036855">
    <property type="entry name" value="Znf_CCCH_sf"/>
</dbReference>
<dbReference type="InterPro" id="IPR050974">
    <property type="entry name" value="Plant_ZF_CCCH"/>
</dbReference>
<evidence type="ECO:0000256" key="2">
    <source>
        <dbReference type="ARBA" id="ARBA00022771"/>
    </source>
</evidence>
<evidence type="ECO:0000256" key="6">
    <source>
        <dbReference type="SAM" id="MobiDB-lite"/>
    </source>
</evidence>
<feature type="domain" description="C3H1-type" evidence="7">
    <location>
        <begin position="142"/>
        <end position="170"/>
    </location>
</feature>
<feature type="zinc finger region" description="C3H1-type" evidence="5">
    <location>
        <begin position="96"/>
        <end position="124"/>
    </location>
</feature>
<keyword evidence="3 5" id="KW-0862">Zinc</keyword>
<name>A0A1S2XXD0_CICAR</name>
<dbReference type="GO" id="GO:0008270">
    <property type="term" value="F:zinc ion binding"/>
    <property type="evidence" value="ECO:0007669"/>
    <property type="project" value="UniProtKB-KW"/>
</dbReference>
<feature type="domain" description="C3H1-type" evidence="7">
    <location>
        <begin position="51"/>
        <end position="79"/>
    </location>
</feature>
<gene>
    <name evidence="9" type="primary">LOC101501164</name>
</gene>
<dbReference type="OrthoDB" id="411372at2759"/>
<reference evidence="8" key="1">
    <citation type="journal article" date="2013" name="Nat. Biotechnol.">
        <title>Draft genome sequence of chickpea (Cicer arietinum) provides a resource for trait improvement.</title>
        <authorList>
            <person name="Varshney R.K."/>
            <person name="Song C."/>
            <person name="Saxena R.K."/>
            <person name="Azam S."/>
            <person name="Yu S."/>
            <person name="Sharpe A.G."/>
            <person name="Cannon S."/>
            <person name="Baek J."/>
            <person name="Rosen B.D."/>
            <person name="Tar'an B."/>
            <person name="Millan T."/>
            <person name="Zhang X."/>
            <person name="Ramsay L.D."/>
            <person name="Iwata A."/>
            <person name="Wang Y."/>
            <person name="Nelson W."/>
            <person name="Farmer A.D."/>
            <person name="Gaur P.M."/>
            <person name="Soderlund C."/>
            <person name="Penmetsa R.V."/>
            <person name="Xu C."/>
            <person name="Bharti A.K."/>
            <person name="He W."/>
            <person name="Winter P."/>
            <person name="Zhao S."/>
            <person name="Hane J.K."/>
            <person name="Carrasquilla-Garcia N."/>
            <person name="Condie J.A."/>
            <person name="Upadhyaya H.D."/>
            <person name="Luo M.C."/>
            <person name="Thudi M."/>
            <person name="Gowda C.L."/>
            <person name="Singh N.P."/>
            <person name="Lichtenzveig J."/>
            <person name="Gali K.K."/>
            <person name="Rubio J."/>
            <person name="Nadarajan N."/>
            <person name="Dolezel J."/>
            <person name="Bansal K.C."/>
            <person name="Xu X."/>
            <person name="Edwards D."/>
            <person name="Zhang G."/>
            <person name="Kahl G."/>
            <person name="Gil J."/>
            <person name="Singh K.B."/>
            <person name="Datta S.K."/>
            <person name="Jackson S.A."/>
            <person name="Wang J."/>
            <person name="Cook D.R."/>
        </authorList>
    </citation>
    <scope>NUCLEOTIDE SEQUENCE [LARGE SCALE GENOMIC DNA]</scope>
    <source>
        <strain evidence="8">cv. CDC Frontier</strain>
    </source>
</reference>
<dbReference type="SMART" id="SM00356">
    <property type="entry name" value="ZnF_C3H1"/>
    <property type="match status" value="4"/>
</dbReference>
<keyword evidence="2 5" id="KW-0863">Zinc-finger</keyword>
<evidence type="ECO:0000259" key="7">
    <source>
        <dbReference type="PROSITE" id="PS50103"/>
    </source>
</evidence>
<dbReference type="InterPro" id="IPR000571">
    <property type="entry name" value="Znf_CCCH"/>
</dbReference>
<evidence type="ECO:0000256" key="1">
    <source>
        <dbReference type="ARBA" id="ARBA00022723"/>
    </source>
</evidence>
<dbReference type="AlphaFoldDB" id="A0A1S2XXD0"/>